<protein>
    <submittedName>
        <fullName evidence="2">Uncharacterized protein</fullName>
    </submittedName>
</protein>
<sequence length="385" mass="41485">MTGSAFIPGDLFLALVQHGKTVSMAVVKSTSIIQDGRSVRDVVAGTIGNPQANIKLVGQIMHLEATSKMQATGILTTKPVIVTVPGILVELVNPTVVDARGRLSEQAAKGLNSAGTGWALRNSSLDFLLAKLSQSLSDTTAGLRAIPKVGESVHFPYKLPQGQVALKSESGTALVATNPAQRCLYCPEVPKNWRAHIGAHILRHLRGSGEPKAKKNTPGQIHDSMPCGLCGRSGRPECEVTMKPNSKKSDSDMKTDYQYYTQFQYKTADEGKSKGSCRNVPIICGLCPGPARQHDTVPGIWRYNMPDHLRMHHAEYALPQQPEGLPLPYSVRKSMEISQEEEAAMGVRPEFILQPFTQVASAAAGGETLKRASESSGGIAKRGRR</sequence>
<reference evidence="2 3" key="1">
    <citation type="journal article" date="2024" name="J Genomics">
        <title>Draft genome sequencing and assembly of Favolaschia claudopus CIRM-BRFM 2984 isolated from oak limbs.</title>
        <authorList>
            <person name="Navarro D."/>
            <person name="Drula E."/>
            <person name="Chaduli D."/>
            <person name="Cazenave R."/>
            <person name="Ahrendt S."/>
            <person name="Wang J."/>
            <person name="Lipzen A."/>
            <person name="Daum C."/>
            <person name="Barry K."/>
            <person name="Grigoriev I.V."/>
            <person name="Favel A."/>
            <person name="Rosso M.N."/>
            <person name="Martin F."/>
        </authorList>
    </citation>
    <scope>NUCLEOTIDE SEQUENCE [LARGE SCALE GENOMIC DNA]</scope>
    <source>
        <strain evidence="2 3">CIRM-BRFM 2984</strain>
    </source>
</reference>
<evidence type="ECO:0000313" key="3">
    <source>
        <dbReference type="Proteomes" id="UP001362999"/>
    </source>
</evidence>
<proteinExistence type="predicted"/>
<dbReference type="AlphaFoldDB" id="A0AAW0CAI5"/>
<feature type="region of interest" description="Disordered" evidence="1">
    <location>
        <begin position="364"/>
        <end position="385"/>
    </location>
</feature>
<name>A0AAW0CAI5_9AGAR</name>
<dbReference type="EMBL" id="JAWWNJ010000020">
    <property type="protein sequence ID" value="KAK7035192.1"/>
    <property type="molecule type" value="Genomic_DNA"/>
</dbReference>
<gene>
    <name evidence="2" type="ORF">R3P38DRAFT_2913076</name>
</gene>
<keyword evidence="3" id="KW-1185">Reference proteome</keyword>
<accession>A0AAW0CAI5</accession>
<organism evidence="2 3">
    <name type="scientific">Favolaschia claudopus</name>
    <dbReference type="NCBI Taxonomy" id="2862362"/>
    <lineage>
        <taxon>Eukaryota</taxon>
        <taxon>Fungi</taxon>
        <taxon>Dikarya</taxon>
        <taxon>Basidiomycota</taxon>
        <taxon>Agaricomycotina</taxon>
        <taxon>Agaricomycetes</taxon>
        <taxon>Agaricomycetidae</taxon>
        <taxon>Agaricales</taxon>
        <taxon>Marasmiineae</taxon>
        <taxon>Mycenaceae</taxon>
        <taxon>Favolaschia</taxon>
    </lineage>
</organism>
<dbReference type="Proteomes" id="UP001362999">
    <property type="component" value="Unassembled WGS sequence"/>
</dbReference>
<evidence type="ECO:0000313" key="2">
    <source>
        <dbReference type="EMBL" id="KAK7035192.1"/>
    </source>
</evidence>
<comment type="caution">
    <text evidence="2">The sequence shown here is derived from an EMBL/GenBank/DDBJ whole genome shotgun (WGS) entry which is preliminary data.</text>
</comment>
<evidence type="ECO:0000256" key="1">
    <source>
        <dbReference type="SAM" id="MobiDB-lite"/>
    </source>
</evidence>